<keyword evidence="4" id="KW-1185">Reference proteome</keyword>
<gene>
    <name evidence="3" type="ORF">HJG59_003229</name>
</gene>
<feature type="region of interest" description="Disordered" evidence="2">
    <location>
        <begin position="1"/>
        <end position="39"/>
    </location>
</feature>
<dbReference type="EMBL" id="JACASF010000014">
    <property type="protein sequence ID" value="KAF6433142.1"/>
    <property type="molecule type" value="Genomic_DNA"/>
</dbReference>
<comment type="caution">
    <text evidence="3">The sequence shown here is derived from an EMBL/GenBank/DDBJ whole genome shotgun (WGS) entry which is preliminary data.</text>
</comment>
<keyword evidence="1" id="KW-0175">Coiled coil</keyword>
<reference evidence="3 4" key="1">
    <citation type="journal article" date="2020" name="Nature">
        <title>Six reference-quality genomes reveal evolution of bat adaptations.</title>
        <authorList>
            <person name="Jebb D."/>
            <person name="Huang Z."/>
            <person name="Pippel M."/>
            <person name="Hughes G.M."/>
            <person name="Lavrichenko K."/>
            <person name="Devanna P."/>
            <person name="Winkler S."/>
            <person name="Jermiin L.S."/>
            <person name="Skirmuntt E.C."/>
            <person name="Katzourakis A."/>
            <person name="Burkitt-Gray L."/>
            <person name="Ray D.A."/>
            <person name="Sullivan K.A.M."/>
            <person name="Roscito J.G."/>
            <person name="Kirilenko B.M."/>
            <person name="Davalos L.M."/>
            <person name="Corthals A.P."/>
            <person name="Power M.L."/>
            <person name="Jones G."/>
            <person name="Ransome R.D."/>
            <person name="Dechmann D.K.N."/>
            <person name="Locatelli A.G."/>
            <person name="Puechmaille S.J."/>
            <person name="Fedrigo O."/>
            <person name="Jarvis E.D."/>
            <person name="Hiller M."/>
            <person name="Vernes S.C."/>
            <person name="Myers E.W."/>
            <person name="Teeling E.C."/>
        </authorList>
    </citation>
    <scope>NUCLEOTIDE SEQUENCE [LARGE SCALE GENOMIC DNA]</scope>
    <source>
        <strain evidence="3">MMolMol1</strain>
        <tissue evidence="3">Muscle</tissue>
    </source>
</reference>
<sequence length="138" mass="16175">MNKEPLLVSLRPGSELLSPRPLPPERPLSNPMAPTSPHLWDQTGKVVAEDGEGPYSLLEEKAPRWAAEHRLEEKKTWLTNGFDIFECPPPKTENELLQMFYRQQEEIRRLRELVTQREVQAKQLELEIKNLRMSSEWF</sequence>
<accession>A0A7J8EDE8</accession>
<name>A0A7J8EDE8_MOLMO</name>
<feature type="coiled-coil region" evidence="1">
    <location>
        <begin position="107"/>
        <end position="134"/>
    </location>
</feature>
<dbReference type="AlphaFoldDB" id="A0A7J8EDE8"/>
<proteinExistence type="predicted"/>
<evidence type="ECO:0000313" key="3">
    <source>
        <dbReference type="EMBL" id="KAF6433142.1"/>
    </source>
</evidence>
<dbReference type="Proteomes" id="UP000550707">
    <property type="component" value="Unassembled WGS sequence"/>
</dbReference>
<evidence type="ECO:0000256" key="1">
    <source>
        <dbReference type="SAM" id="Coils"/>
    </source>
</evidence>
<organism evidence="3 4">
    <name type="scientific">Molossus molossus</name>
    <name type="common">Pallas' mastiff bat</name>
    <name type="synonym">Vespertilio molossus</name>
    <dbReference type="NCBI Taxonomy" id="27622"/>
    <lineage>
        <taxon>Eukaryota</taxon>
        <taxon>Metazoa</taxon>
        <taxon>Chordata</taxon>
        <taxon>Craniata</taxon>
        <taxon>Vertebrata</taxon>
        <taxon>Euteleostomi</taxon>
        <taxon>Mammalia</taxon>
        <taxon>Eutheria</taxon>
        <taxon>Laurasiatheria</taxon>
        <taxon>Chiroptera</taxon>
        <taxon>Yangochiroptera</taxon>
        <taxon>Molossidae</taxon>
        <taxon>Molossus</taxon>
    </lineage>
</organism>
<feature type="compositionally biased region" description="Low complexity" evidence="2">
    <location>
        <begin position="9"/>
        <end position="19"/>
    </location>
</feature>
<protein>
    <submittedName>
        <fullName evidence="3">Coronin 2A</fullName>
    </submittedName>
</protein>
<evidence type="ECO:0000256" key="2">
    <source>
        <dbReference type="SAM" id="MobiDB-lite"/>
    </source>
</evidence>
<evidence type="ECO:0000313" key="4">
    <source>
        <dbReference type="Proteomes" id="UP000550707"/>
    </source>
</evidence>